<evidence type="ECO:0000313" key="3">
    <source>
        <dbReference type="Proteomes" id="UP000553209"/>
    </source>
</evidence>
<evidence type="ECO:0000313" key="2">
    <source>
        <dbReference type="EMBL" id="NKZ00978.1"/>
    </source>
</evidence>
<comment type="caution">
    <text evidence="2">The sequence shown here is derived from an EMBL/GenBank/DDBJ whole genome shotgun (WGS) entry which is preliminary data.</text>
</comment>
<protein>
    <submittedName>
        <fullName evidence="2">Uncharacterized protein</fullName>
    </submittedName>
</protein>
<accession>A0A7X6MGN6</accession>
<dbReference type="RefSeq" id="WP_061081558.1">
    <property type="nucleotide sequence ID" value="NZ_JAAXPG010000030.1"/>
</dbReference>
<evidence type="ECO:0000256" key="1">
    <source>
        <dbReference type="SAM" id="MobiDB-lite"/>
    </source>
</evidence>
<feature type="region of interest" description="Disordered" evidence="1">
    <location>
        <begin position="212"/>
        <end position="241"/>
    </location>
</feature>
<organism evidence="2 3">
    <name type="scientific">Nocardiopsis alborubida</name>
    <dbReference type="NCBI Taxonomy" id="146802"/>
    <lineage>
        <taxon>Bacteria</taxon>
        <taxon>Bacillati</taxon>
        <taxon>Actinomycetota</taxon>
        <taxon>Actinomycetes</taxon>
        <taxon>Streptosporangiales</taxon>
        <taxon>Nocardiopsidaceae</taxon>
        <taxon>Nocardiopsis</taxon>
    </lineage>
</organism>
<keyword evidence="3" id="KW-1185">Reference proteome</keyword>
<name>A0A7X6MGN6_9ACTN</name>
<gene>
    <name evidence="2" type="ORF">HGB44_25400</name>
</gene>
<dbReference type="Proteomes" id="UP000553209">
    <property type="component" value="Unassembled WGS sequence"/>
</dbReference>
<reference evidence="2 3" key="1">
    <citation type="submission" date="2020-04" db="EMBL/GenBank/DDBJ databases">
        <title>MicrobeNet Type strains.</title>
        <authorList>
            <person name="Nicholson A.C."/>
        </authorList>
    </citation>
    <scope>NUCLEOTIDE SEQUENCE [LARGE SCALE GENOMIC DNA]</scope>
    <source>
        <strain evidence="2 3">ATCC 23612</strain>
    </source>
</reference>
<sequence length="345" mass="34718">MVLAGKEWLVSSRAARIALSPARLLLLSGIVAVAWLAGGIGVAHGETAPESGGLVDRVLEVGDGAGRTGQAAAEEIRGARLSDATVRAASATESLTDTVVPQTAALPADTLHGTGVTAALERTRTGSAANRAVDDTTRTVDETARGAGDLVGGLARRGHDMVESTDRSLRDSSLVGTVSEGLTESTRAVQGRIGGPAGTAAPFGLPVLGGVDELSPAASAPKRSASDEDDGSEAERDGDRTGAVTAVHAHVDPSVWHRVADEGADRAPTDDDPGERIRLIAGGGYHQAGADATGAAAPSFPAPGAAGFLTARADHLAPRAQRVALPGDPTLVVRDAADDPSFAPD</sequence>
<proteinExistence type="predicted"/>
<dbReference type="AlphaFoldDB" id="A0A7X6MGN6"/>
<dbReference type="EMBL" id="JAAXPG010000030">
    <property type="protein sequence ID" value="NKZ00978.1"/>
    <property type="molecule type" value="Genomic_DNA"/>
</dbReference>